<dbReference type="EMBL" id="QKTX01000011">
    <property type="protein sequence ID" value="PZV80984.1"/>
    <property type="molecule type" value="Genomic_DNA"/>
</dbReference>
<feature type="signal peptide" evidence="1">
    <location>
        <begin position="1"/>
        <end position="22"/>
    </location>
</feature>
<dbReference type="OrthoDB" id="820475at2"/>
<keyword evidence="3" id="KW-1185">Reference proteome</keyword>
<dbReference type="Proteomes" id="UP000248917">
    <property type="component" value="Unassembled WGS sequence"/>
</dbReference>
<evidence type="ECO:0000313" key="3">
    <source>
        <dbReference type="Proteomes" id="UP000248917"/>
    </source>
</evidence>
<dbReference type="PROSITE" id="PS51257">
    <property type="entry name" value="PROKAR_LIPOPROTEIN"/>
    <property type="match status" value="1"/>
</dbReference>
<dbReference type="RefSeq" id="WP_111393764.1">
    <property type="nucleotide sequence ID" value="NZ_JBJINY010000026.1"/>
</dbReference>
<evidence type="ECO:0000256" key="1">
    <source>
        <dbReference type="SAM" id="SignalP"/>
    </source>
</evidence>
<gene>
    <name evidence="2" type="ORF">CLV31_111151</name>
</gene>
<accession>A0A326RPL4</accession>
<dbReference type="AlphaFoldDB" id="A0A326RPL4"/>
<reference evidence="2 3" key="1">
    <citation type="submission" date="2018-06" db="EMBL/GenBank/DDBJ databases">
        <title>Genomic Encyclopedia of Archaeal and Bacterial Type Strains, Phase II (KMG-II): from individual species to whole genera.</title>
        <authorList>
            <person name="Goeker M."/>
        </authorList>
    </citation>
    <scope>NUCLEOTIDE SEQUENCE [LARGE SCALE GENOMIC DNA]</scope>
    <source>
        <strain evidence="2 3">T4</strain>
    </source>
</reference>
<comment type="caution">
    <text evidence="2">The sequence shown here is derived from an EMBL/GenBank/DDBJ whole genome shotgun (WGS) entry which is preliminary data.</text>
</comment>
<proteinExistence type="predicted"/>
<dbReference type="Pfam" id="PF17170">
    <property type="entry name" value="DUF5128"/>
    <property type="match status" value="1"/>
</dbReference>
<evidence type="ECO:0000313" key="2">
    <source>
        <dbReference type="EMBL" id="PZV80984.1"/>
    </source>
</evidence>
<keyword evidence="1" id="KW-0732">Signal</keyword>
<feature type="chain" id="PRO_5016319957" evidence="1">
    <location>
        <begin position="23"/>
        <end position="397"/>
    </location>
</feature>
<name>A0A326RPL4_9BACT</name>
<sequence>MKTISNLLIILGFLFFSSCNSSHDGDKKQSVEVSFDLKNAESDQFDSVFQIKEVFPLFGSEDLPIKRVKRLIKQEKSYWLLAPDLILLTDLEGRVIRTISDKGEGPGEFQSLDDIRWNEFSQLMEVLDRTSGKLISYNLAGDFQKEWKNRFLYTSLSFFPLGKEYLIYGGAFFDGEGDRLILVSPESGEKTNGFLPIDNERNFLNVLNHDVFFGSQSGVELFFSDRDTIYSIAAKQVSPFVTFNAGSNKVPREVYQRSFTNIMEYREELKKQNYITLFTIQPTNKHYYLRFRHQSDFYPAILEKSSGKLKLIKAWDSGFGTEFEDLSSYFTLAPIGSEEDHIYFSIDPYEVKSAIEKLKDHPNLSAFLQANPRIKQIYDRFNEYENPYILKLSIREF</sequence>
<protein>
    <submittedName>
        <fullName evidence="2">6-bladed beta-propeller protein</fullName>
    </submittedName>
</protein>
<organism evidence="2 3">
    <name type="scientific">Algoriphagus aquaeductus</name>
    <dbReference type="NCBI Taxonomy" id="475299"/>
    <lineage>
        <taxon>Bacteria</taxon>
        <taxon>Pseudomonadati</taxon>
        <taxon>Bacteroidota</taxon>
        <taxon>Cytophagia</taxon>
        <taxon>Cytophagales</taxon>
        <taxon>Cyclobacteriaceae</taxon>
        <taxon>Algoriphagus</taxon>
    </lineage>
</organism>